<evidence type="ECO:0000256" key="4">
    <source>
        <dbReference type="ARBA" id="ARBA00005163"/>
    </source>
</evidence>
<evidence type="ECO:0000256" key="15">
    <source>
        <dbReference type="ARBA" id="ARBA00023136"/>
    </source>
</evidence>
<comment type="subunit">
    <text evidence="5">Part of an enzyme complex containing four subunits: a flavoprotein, an iron-sulfur protein, plus two membrane-anchoring proteins, SdhC and SdhD.</text>
</comment>
<keyword evidence="10 16" id="KW-0812">Transmembrane</keyword>
<feature type="transmembrane region" description="Helical" evidence="16">
    <location>
        <begin position="30"/>
        <end position="51"/>
    </location>
</feature>
<keyword evidence="14" id="KW-0408">Iron</keyword>
<dbReference type="GO" id="GO:0006099">
    <property type="term" value="P:tricarboxylic acid cycle"/>
    <property type="evidence" value="ECO:0007669"/>
    <property type="project" value="UniProtKB-UniPathway"/>
</dbReference>
<evidence type="ECO:0000256" key="12">
    <source>
        <dbReference type="ARBA" id="ARBA00022982"/>
    </source>
</evidence>
<keyword evidence="12" id="KW-0249">Electron transport</keyword>
<name>A0A7G5IEM5_9SPHN</name>
<evidence type="ECO:0000256" key="8">
    <source>
        <dbReference type="ARBA" id="ARBA00022532"/>
    </source>
</evidence>
<sequence>MRGGTSLGRVRGLGSAKSGVQHWWQQRVTAAGNLLLVLWFVVSLILLPDLTHSSVVAWLKQPVAAVPMLLLIGSVCWHVRLGVQVLIEDYVHAEGLKLMSLLALNLYVVAVAAVSLFSVLKLSFGA</sequence>
<evidence type="ECO:0000256" key="11">
    <source>
        <dbReference type="ARBA" id="ARBA00022723"/>
    </source>
</evidence>
<comment type="subcellular location">
    <subcellularLocation>
        <location evidence="3">Membrane</location>
        <topology evidence="3">Multi-pass membrane protein</topology>
    </subcellularLocation>
</comment>
<dbReference type="UniPathway" id="UPA00223"/>
<dbReference type="GO" id="GO:0020037">
    <property type="term" value="F:heme binding"/>
    <property type="evidence" value="ECO:0007669"/>
    <property type="project" value="InterPro"/>
</dbReference>
<evidence type="ECO:0000256" key="13">
    <source>
        <dbReference type="ARBA" id="ARBA00022989"/>
    </source>
</evidence>
<evidence type="ECO:0000256" key="16">
    <source>
        <dbReference type="SAM" id="Phobius"/>
    </source>
</evidence>
<evidence type="ECO:0000256" key="7">
    <source>
        <dbReference type="ARBA" id="ARBA00022448"/>
    </source>
</evidence>
<evidence type="ECO:0000256" key="14">
    <source>
        <dbReference type="ARBA" id="ARBA00023004"/>
    </source>
</evidence>
<dbReference type="InterPro" id="IPR034804">
    <property type="entry name" value="SQR/QFR_C/D"/>
</dbReference>
<evidence type="ECO:0000256" key="2">
    <source>
        <dbReference type="ARBA" id="ARBA00004050"/>
    </source>
</evidence>
<comment type="pathway">
    <text evidence="4">Carbohydrate metabolism; tricarboxylic acid cycle.</text>
</comment>
<dbReference type="Gene3D" id="1.20.1300.10">
    <property type="entry name" value="Fumarate reductase/succinate dehydrogenase, transmembrane subunit"/>
    <property type="match status" value="1"/>
</dbReference>
<keyword evidence="8" id="KW-0816">Tricarboxylic acid cycle</keyword>
<dbReference type="RefSeq" id="WP_182294663.1">
    <property type="nucleotide sequence ID" value="NZ_CP059851.1"/>
</dbReference>
<dbReference type="GO" id="GO:0046872">
    <property type="term" value="F:metal ion binding"/>
    <property type="evidence" value="ECO:0007669"/>
    <property type="project" value="UniProtKB-KW"/>
</dbReference>
<keyword evidence="13 16" id="KW-1133">Transmembrane helix</keyword>
<evidence type="ECO:0000313" key="18">
    <source>
        <dbReference type="Proteomes" id="UP000515292"/>
    </source>
</evidence>
<comment type="function">
    <text evidence="2">Membrane-anchoring subunit of succinate dehydrogenase (SDH).</text>
</comment>
<proteinExistence type="predicted"/>
<evidence type="ECO:0000256" key="9">
    <source>
        <dbReference type="ARBA" id="ARBA00022617"/>
    </source>
</evidence>
<keyword evidence="18" id="KW-1185">Reference proteome</keyword>
<dbReference type="InterPro" id="IPR000701">
    <property type="entry name" value="SuccDH_FuR_B_TM-su"/>
</dbReference>
<reference evidence="17 18" key="1">
    <citation type="submission" date="2020-07" db="EMBL/GenBank/DDBJ databases">
        <title>Complete genome sequence for Sandaracinobacter sp. M6.</title>
        <authorList>
            <person name="Tang Y."/>
            <person name="Liu Q."/>
            <person name="Guo Z."/>
            <person name="Lei P."/>
            <person name="Huang B."/>
        </authorList>
    </citation>
    <scope>NUCLEOTIDE SEQUENCE [LARGE SCALE GENOMIC DNA]</scope>
    <source>
        <strain evidence="17 18">M6</strain>
    </source>
</reference>
<dbReference type="CDD" id="cd03495">
    <property type="entry name" value="SQR_TypeC_SdhD_like"/>
    <property type="match status" value="1"/>
</dbReference>
<dbReference type="NCBIfam" id="TIGR02968">
    <property type="entry name" value="succ_dehyd_anc"/>
    <property type="match status" value="1"/>
</dbReference>
<feature type="transmembrane region" description="Helical" evidence="16">
    <location>
        <begin position="63"/>
        <end position="87"/>
    </location>
</feature>
<dbReference type="EMBL" id="CP059851">
    <property type="protein sequence ID" value="QMW21817.1"/>
    <property type="molecule type" value="Genomic_DNA"/>
</dbReference>
<keyword evidence="9" id="KW-0349">Heme</keyword>
<evidence type="ECO:0000256" key="5">
    <source>
        <dbReference type="ARBA" id="ARBA00011558"/>
    </source>
</evidence>
<dbReference type="GO" id="GO:0016020">
    <property type="term" value="C:membrane"/>
    <property type="evidence" value="ECO:0007669"/>
    <property type="project" value="UniProtKB-SubCell"/>
</dbReference>
<evidence type="ECO:0000256" key="3">
    <source>
        <dbReference type="ARBA" id="ARBA00004141"/>
    </source>
</evidence>
<comment type="cofactor">
    <cofactor evidence="1">
        <name>heme</name>
        <dbReference type="ChEBI" id="CHEBI:30413"/>
    </cofactor>
</comment>
<dbReference type="Pfam" id="PF01127">
    <property type="entry name" value="Sdh_cyt"/>
    <property type="match status" value="1"/>
</dbReference>
<gene>
    <name evidence="17" type="primary">sdhD</name>
    <name evidence="17" type="ORF">H3309_10460</name>
</gene>
<evidence type="ECO:0000256" key="1">
    <source>
        <dbReference type="ARBA" id="ARBA00001971"/>
    </source>
</evidence>
<evidence type="ECO:0000256" key="10">
    <source>
        <dbReference type="ARBA" id="ARBA00022692"/>
    </source>
</evidence>
<accession>A0A7G5IEM5</accession>
<dbReference type="InterPro" id="IPR014312">
    <property type="entry name" value="Succ_DH_anchor"/>
</dbReference>
<dbReference type="SUPFAM" id="SSF81343">
    <property type="entry name" value="Fumarate reductase respiratory complex transmembrane subunits"/>
    <property type="match status" value="1"/>
</dbReference>
<protein>
    <recommendedName>
        <fullName evidence="6">Succinate dehydrogenase hydrophobic membrane anchor subunit</fullName>
    </recommendedName>
</protein>
<keyword evidence="7" id="KW-0813">Transport</keyword>
<keyword evidence="11" id="KW-0479">Metal-binding</keyword>
<evidence type="ECO:0000313" key="17">
    <source>
        <dbReference type="EMBL" id="QMW21817.1"/>
    </source>
</evidence>
<dbReference type="Proteomes" id="UP000515292">
    <property type="component" value="Chromosome"/>
</dbReference>
<organism evidence="17 18">
    <name type="scientific">Sandaracinobacteroides saxicola</name>
    <dbReference type="NCBI Taxonomy" id="2759707"/>
    <lineage>
        <taxon>Bacteria</taxon>
        <taxon>Pseudomonadati</taxon>
        <taxon>Pseudomonadota</taxon>
        <taxon>Alphaproteobacteria</taxon>
        <taxon>Sphingomonadales</taxon>
        <taxon>Sphingosinicellaceae</taxon>
        <taxon>Sandaracinobacteroides</taxon>
    </lineage>
</organism>
<evidence type="ECO:0000256" key="6">
    <source>
        <dbReference type="ARBA" id="ARBA00019425"/>
    </source>
</evidence>
<dbReference type="KEGG" id="sand:H3309_10460"/>
<dbReference type="AlphaFoldDB" id="A0A7G5IEM5"/>
<keyword evidence="15 16" id="KW-0472">Membrane</keyword>
<feature type="transmembrane region" description="Helical" evidence="16">
    <location>
        <begin position="99"/>
        <end position="120"/>
    </location>
</feature>